<name>A0AAP5LQH7_PAEAM</name>
<comment type="caution">
    <text evidence="1">The sequence shown here is derived from an EMBL/GenBank/DDBJ whole genome shotgun (WGS) entry which is preliminary data.</text>
</comment>
<protein>
    <submittedName>
        <fullName evidence="1">Uncharacterized protein</fullName>
    </submittedName>
</protein>
<dbReference type="Proteomes" id="UP001254832">
    <property type="component" value="Unassembled WGS sequence"/>
</dbReference>
<reference evidence="1" key="1">
    <citation type="submission" date="2023-07" db="EMBL/GenBank/DDBJ databases">
        <title>Sorghum-associated microbial communities from plants grown in Nebraska, USA.</title>
        <authorList>
            <person name="Schachtman D."/>
        </authorList>
    </citation>
    <scope>NUCLEOTIDE SEQUENCE</scope>
    <source>
        <strain evidence="1">BE80</strain>
    </source>
</reference>
<gene>
    <name evidence="1" type="ORF">J2W91_004037</name>
</gene>
<sequence length="169" mass="19484">MNKYMLSVTKKVDHYFSQQEIAKIIYLQDEEDHERLDQVVFLEKGDGNDIGIYIRGMNPLISANRIDDVDDFNLYATYEGLLECKEKLTFKIEYIGLVFGSQYNELLGLYLSNDGASESLFMLFLLDEILVEQGCSKAYATRVLDARFSANGYVTYIKESEKDWTLSCM</sequence>
<accession>A0AAP5LQH7</accession>
<proteinExistence type="predicted"/>
<dbReference type="RefSeq" id="WP_310142816.1">
    <property type="nucleotide sequence ID" value="NZ_JAVDTR010000011.1"/>
</dbReference>
<evidence type="ECO:0000313" key="1">
    <source>
        <dbReference type="EMBL" id="MDR6725538.1"/>
    </source>
</evidence>
<organism evidence="1 2">
    <name type="scientific">Paenibacillus amylolyticus</name>
    <dbReference type="NCBI Taxonomy" id="1451"/>
    <lineage>
        <taxon>Bacteria</taxon>
        <taxon>Bacillati</taxon>
        <taxon>Bacillota</taxon>
        <taxon>Bacilli</taxon>
        <taxon>Bacillales</taxon>
        <taxon>Paenibacillaceae</taxon>
        <taxon>Paenibacillus</taxon>
    </lineage>
</organism>
<dbReference type="EMBL" id="JAVDTR010000011">
    <property type="protein sequence ID" value="MDR6725538.1"/>
    <property type="molecule type" value="Genomic_DNA"/>
</dbReference>
<dbReference type="AlphaFoldDB" id="A0AAP5LQH7"/>
<evidence type="ECO:0000313" key="2">
    <source>
        <dbReference type="Proteomes" id="UP001254832"/>
    </source>
</evidence>